<protein>
    <submittedName>
        <fullName evidence="9">Efflux RND transporter periplasmic adaptor subunit</fullName>
    </submittedName>
</protein>
<dbReference type="GO" id="GO:0030313">
    <property type="term" value="C:cell envelope"/>
    <property type="evidence" value="ECO:0007669"/>
    <property type="project" value="UniProtKB-SubCell"/>
</dbReference>
<dbReference type="Pfam" id="PF25984">
    <property type="entry name" value="BSH_YknX"/>
    <property type="match status" value="1"/>
</dbReference>
<evidence type="ECO:0000256" key="1">
    <source>
        <dbReference type="ARBA" id="ARBA00004196"/>
    </source>
</evidence>
<accession>A0A6B3W6K5</accession>
<keyword evidence="3 4" id="KW-0175">Coiled coil</keyword>
<reference evidence="9 10" key="1">
    <citation type="submission" date="2020-02" db="EMBL/GenBank/DDBJ databases">
        <title>Bacillus aquiflavi sp. nov., isolated from yellow water of strong flavor Chinese baijiu in Yibin region of China.</title>
        <authorList>
            <person name="Xie J."/>
        </authorList>
    </citation>
    <scope>NUCLEOTIDE SEQUENCE [LARGE SCALE GENOMIC DNA]</scope>
    <source>
        <strain evidence="9 10">3H-10</strain>
    </source>
</reference>
<dbReference type="Gene3D" id="2.40.420.20">
    <property type="match status" value="1"/>
</dbReference>
<keyword evidence="10" id="KW-1185">Reference proteome</keyword>
<evidence type="ECO:0000256" key="2">
    <source>
        <dbReference type="ARBA" id="ARBA00009477"/>
    </source>
</evidence>
<dbReference type="RefSeq" id="WP_163243448.1">
    <property type="nucleotide sequence ID" value="NZ_CP082780.1"/>
</dbReference>
<dbReference type="InterPro" id="IPR011053">
    <property type="entry name" value="Single_hybrid_motif"/>
</dbReference>
<comment type="similarity">
    <text evidence="2">Belongs to the membrane fusion protein (MFP) (TC 8.A.1) family.</text>
</comment>
<evidence type="ECO:0000313" key="11">
    <source>
        <dbReference type="Proteomes" id="UP000570010"/>
    </source>
</evidence>
<dbReference type="PANTHER" id="PTHR32347">
    <property type="entry name" value="EFFLUX SYSTEM COMPONENT YKNX-RELATED"/>
    <property type="match status" value="1"/>
</dbReference>
<name>A0A6B3W6K5_9BACI</name>
<organism evidence="9 10">
    <name type="scientific">Bacillus aquiflavi</name>
    <dbReference type="NCBI Taxonomy" id="2672567"/>
    <lineage>
        <taxon>Bacteria</taxon>
        <taxon>Bacillati</taxon>
        <taxon>Bacillota</taxon>
        <taxon>Bacilli</taxon>
        <taxon>Bacillales</taxon>
        <taxon>Bacillaceae</taxon>
        <taxon>Bacillus</taxon>
    </lineage>
</organism>
<dbReference type="InterPro" id="IPR006143">
    <property type="entry name" value="RND_pump_MFP"/>
</dbReference>
<evidence type="ECO:0000259" key="7">
    <source>
        <dbReference type="Pfam" id="PF25990"/>
    </source>
</evidence>
<dbReference type="GO" id="GO:0022857">
    <property type="term" value="F:transmembrane transporter activity"/>
    <property type="evidence" value="ECO:0007669"/>
    <property type="project" value="InterPro"/>
</dbReference>
<evidence type="ECO:0000313" key="9">
    <source>
        <dbReference type="EMBL" id="NEY83044.1"/>
    </source>
</evidence>
<dbReference type="Proteomes" id="UP000570010">
    <property type="component" value="Unassembled WGS sequence"/>
</dbReference>
<dbReference type="AlphaFoldDB" id="A0A6B3W6K5"/>
<evidence type="ECO:0000313" key="10">
    <source>
        <dbReference type="Proteomes" id="UP000472971"/>
    </source>
</evidence>
<dbReference type="Gene3D" id="2.40.30.170">
    <property type="match status" value="1"/>
</dbReference>
<dbReference type="Pfam" id="PF25989">
    <property type="entry name" value="YknX_C"/>
    <property type="match status" value="1"/>
</dbReference>
<dbReference type="Proteomes" id="UP000472971">
    <property type="component" value="Unassembled WGS sequence"/>
</dbReference>
<feature type="coiled-coil region" evidence="4">
    <location>
        <begin position="76"/>
        <end position="158"/>
    </location>
</feature>
<evidence type="ECO:0000259" key="6">
    <source>
        <dbReference type="Pfam" id="PF25989"/>
    </source>
</evidence>
<dbReference type="Gene3D" id="2.40.50.100">
    <property type="match status" value="1"/>
</dbReference>
<evidence type="ECO:0000313" key="8">
    <source>
        <dbReference type="EMBL" id="MBA4538684.1"/>
    </source>
</evidence>
<feature type="domain" description="YknX-like beta-barrel" evidence="7">
    <location>
        <begin position="192"/>
        <end position="277"/>
    </location>
</feature>
<dbReference type="NCBIfam" id="TIGR01730">
    <property type="entry name" value="RND_mfp"/>
    <property type="match status" value="1"/>
</dbReference>
<comment type="subcellular location">
    <subcellularLocation>
        <location evidence="1">Cell envelope</location>
    </subcellularLocation>
</comment>
<dbReference type="InterPro" id="IPR058636">
    <property type="entry name" value="Beta-barrel_YknX"/>
</dbReference>
<dbReference type="GO" id="GO:0016020">
    <property type="term" value="C:membrane"/>
    <property type="evidence" value="ECO:0007669"/>
    <property type="project" value="InterPro"/>
</dbReference>
<dbReference type="EMBL" id="JACEIO010000063">
    <property type="protein sequence ID" value="MBA4538684.1"/>
    <property type="molecule type" value="Genomic_DNA"/>
</dbReference>
<dbReference type="InterPro" id="IPR058637">
    <property type="entry name" value="YknX-like_C"/>
</dbReference>
<dbReference type="Pfam" id="PF25990">
    <property type="entry name" value="Beta-barrel_YknX"/>
    <property type="match status" value="1"/>
</dbReference>
<evidence type="ECO:0000259" key="5">
    <source>
        <dbReference type="Pfam" id="PF25984"/>
    </source>
</evidence>
<dbReference type="SUPFAM" id="SSF51230">
    <property type="entry name" value="Single hybrid motif"/>
    <property type="match status" value="1"/>
</dbReference>
<gene>
    <name evidence="9" type="ORF">G4D64_16460</name>
    <name evidence="8" type="ORF">H1Z61_16520</name>
</gene>
<reference evidence="8 11" key="2">
    <citation type="submission" date="2020-07" db="EMBL/GenBank/DDBJ databases">
        <authorList>
            <person name="Feng H."/>
        </authorList>
    </citation>
    <scope>NUCLEOTIDE SEQUENCE [LARGE SCALE GENOMIC DNA]</scope>
    <source>
        <strain evidence="8">S-12</strain>
        <strain evidence="11">s-12</strain>
    </source>
</reference>
<evidence type="ECO:0000256" key="4">
    <source>
        <dbReference type="SAM" id="Coils"/>
    </source>
</evidence>
<dbReference type="EMBL" id="JAAIWN010000065">
    <property type="protein sequence ID" value="NEY83044.1"/>
    <property type="molecule type" value="Genomic_DNA"/>
</dbReference>
<proteinExistence type="inferred from homology"/>
<feature type="domain" description="YknX-like barrel-sandwich hybrid" evidence="5">
    <location>
        <begin position="36"/>
        <end position="186"/>
    </location>
</feature>
<feature type="domain" description="YknX-like C-terminal permuted SH3-like" evidence="6">
    <location>
        <begin position="286"/>
        <end position="351"/>
    </location>
</feature>
<comment type="caution">
    <text evidence="9">The sequence shown here is derived from an EMBL/GenBank/DDBJ whole genome shotgun (WGS) entry which is preliminary data.</text>
</comment>
<evidence type="ECO:0000256" key="3">
    <source>
        <dbReference type="ARBA" id="ARBA00023054"/>
    </source>
</evidence>
<dbReference type="InterPro" id="IPR050465">
    <property type="entry name" value="UPF0194_transport"/>
</dbReference>
<sequence length="357" mass="40064">MGDETPENTVAVQKAKEEELSETILVTGEIVPESEQKVYLSPEKGEIIEFKVEENQAVKAGDPLVIYDTSKQQAELNKVVRERDLVQKRIKAEENQIKEKNQEMAQAKKNGDPKEVIDQLVKEKSELDIQYETTKAEIQGFQEQINEIENQKKEMVEKSKMDGIVVKVNKNVAKTESGSTEPVVHIISNEPYKVVGTMSEFDAVKIKPEQHVIIRPKVYKDREWKGVVESVSQFPKDEGAESGVPGEGGNVTMYPFKVVITDDTSELRQGFHVSLEIRLDEGGKTLAVPRSAVADEDGTNIVYVLKDKKLQRREVETGSESDEFVQIKSGVEKGELIVLMAEGMYDGMEVSSFDEIK</sequence>
<dbReference type="PANTHER" id="PTHR32347:SF14">
    <property type="entry name" value="EFFLUX SYSTEM COMPONENT YKNX-RELATED"/>
    <property type="match status" value="1"/>
</dbReference>
<dbReference type="InterPro" id="IPR058639">
    <property type="entry name" value="BSH_YknX-like"/>
</dbReference>